<protein>
    <submittedName>
        <fullName evidence="6">Glycosidase</fullName>
    </submittedName>
</protein>
<feature type="domain" description="GH26" evidence="5">
    <location>
        <begin position="5"/>
        <end position="329"/>
    </location>
</feature>
<dbReference type="PROSITE" id="PS51257">
    <property type="entry name" value="PROKAR_LIPOPROTEIN"/>
    <property type="match status" value="1"/>
</dbReference>
<evidence type="ECO:0000313" key="7">
    <source>
        <dbReference type="Proteomes" id="UP001201873"/>
    </source>
</evidence>
<dbReference type="InterPro" id="IPR017853">
    <property type="entry name" value="GH"/>
</dbReference>
<dbReference type="PROSITE" id="PS51764">
    <property type="entry name" value="GH26"/>
    <property type="match status" value="1"/>
</dbReference>
<dbReference type="Proteomes" id="UP001201873">
    <property type="component" value="Unassembled WGS sequence"/>
</dbReference>
<feature type="active site" description="Proton donor" evidence="3">
    <location>
        <position position="146"/>
    </location>
</feature>
<evidence type="ECO:0000256" key="3">
    <source>
        <dbReference type="PROSITE-ProRule" id="PRU01100"/>
    </source>
</evidence>
<comment type="caution">
    <text evidence="6">The sequence shown here is derived from an EMBL/GenBank/DDBJ whole genome shotgun (WGS) entry which is preliminary data.</text>
</comment>
<evidence type="ECO:0000256" key="1">
    <source>
        <dbReference type="ARBA" id="ARBA00022801"/>
    </source>
</evidence>
<evidence type="ECO:0000256" key="4">
    <source>
        <dbReference type="SAM" id="SignalP"/>
    </source>
</evidence>
<name>A0ABT0K4B2_9ACTN</name>
<evidence type="ECO:0000256" key="2">
    <source>
        <dbReference type="ARBA" id="ARBA00023295"/>
    </source>
</evidence>
<comment type="similarity">
    <text evidence="3">Belongs to the glycosyl hydrolase 26 family.</text>
</comment>
<feature type="active site" description="Nucleophile" evidence="3">
    <location>
        <position position="258"/>
    </location>
</feature>
<feature type="signal peptide" evidence="4">
    <location>
        <begin position="1"/>
        <end position="23"/>
    </location>
</feature>
<dbReference type="EMBL" id="JALKFT010000039">
    <property type="protein sequence ID" value="MCK9878639.1"/>
    <property type="molecule type" value="Genomic_DNA"/>
</dbReference>
<accession>A0ABT0K4B2</accession>
<keyword evidence="4" id="KW-0732">Signal</keyword>
<keyword evidence="1 3" id="KW-0378">Hydrolase</keyword>
<organism evidence="6 7">
    <name type="scientific">Frankia umida</name>
    <dbReference type="NCBI Taxonomy" id="573489"/>
    <lineage>
        <taxon>Bacteria</taxon>
        <taxon>Bacillati</taxon>
        <taxon>Actinomycetota</taxon>
        <taxon>Actinomycetes</taxon>
        <taxon>Frankiales</taxon>
        <taxon>Frankiaceae</taxon>
        <taxon>Frankia</taxon>
    </lineage>
</organism>
<gene>
    <name evidence="6" type="ORF">MXD59_23220</name>
</gene>
<dbReference type="RefSeq" id="WP_248826726.1">
    <property type="nucleotide sequence ID" value="NZ_JALKFT010000039.1"/>
</dbReference>
<dbReference type="SUPFAM" id="SSF51445">
    <property type="entry name" value="(Trans)glycosidases"/>
    <property type="match status" value="1"/>
</dbReference>
<evidence type="ECO:0000259" key="5">
    <source>
        <dbReference type="PROSITE" id="PS51764"/>
    </source>
</evidence>
<dbReference type="InterPro" id="IPR022790">
    <property type="entry name" value="GH26_dom"/>
</dbReference>
<evidence type="ECO:0000313" key="6">
    <source>
        <dbReference type="EMBL" id="MCK9878639.1"/>
    </source>
</evidence>
<dbReference type="GO" id="GO:0016798">
    <property type="term" value="F:hydrolase activity, acting on glycosyl bonds"/>
    <property type="evidence" value="ECO:0007669"/>
    <property type="project" value="UniProtKB-KW"/>
</dbReference>
<proteinExistence type="inferred from homology"/>
<dbReference type="Gene3D" id="3.20.20.80">
    <property type="entry name" value="Glycosidases"/>
    <property type="match status" value="1"/>
</dbReference>
<dbReference type="Pfam" id="PF02156">
    <property type="entry name" value="Glyco_hydro_26"/>
    <property type="match status" value="1"/>
</dbReference>
<feature type="chain" id="PRO_5046034333" evidence="4">
    <location>
        <begin position="24"/>
        <end position="329"/>
    </location>
</feature>
<sequence length="329" mass="36247">MSRRRLALTVIAVLMLVATGLGACSSSSSSPTPGPRTTGVRWVSGANGNYPSEVNAWGTFAGRQSGLAIVFTDRRSWSGLVSAGWPTSAFTRAAFPGELSIAQPLYPQDGNEAACARGEYDRYWSQFGTTLTTYGRADAYVRLGWEFNGGYMYWHVRDVEAWKTCFRRTVTAIRSTDPAVRIDWNMNAHNDTLPVGKEDVWAAYPGDQYVDIVSIDAYDHYPASLTQATWNKQCHLRSGLCTVIQFARDHGKKFAVPEWGVVRSAGGGGDNPFYVSRMYETFAANAQNLAYEAYYRTAEDGNVKSSLTGPDLNPRASQRYLQLFGPSTS</sequence>
<reference evidence="6 7" key="1">
    <citation type="submission" date="2022-04" db="EMBL/GenBank/DDBJ databases">
        <title>Genome diversity in the genus Frankia.</title>
        <authorList>
            <person name="Carlos-Shanley C."/>
            <person name="Hahn D."/>
        </authorList>
    </citation>
    <scope>NUCLEOTIDE SEQUENCE [LARGE SCALE GENOMIC DNA]</scope>
    <source>
        <strain evidence="6 7">Ag45/Mut15</strain>
    </source>
</reference>
<keyword evidence="7" id="KW-1185">Reference proteome</keyword>
<keyword evidence="2 3" id="KW-0326">Glycosidase</keyword>